<dbReference type="PANTHER" id="PTHR22916">
    <property type="entry name" value="GLYCOSYLTRANSFERASE"/>
    <property type="match status" value="1"/>
</dbReference>
<dbReference type="InterPro" id="IPR001173">
    <property type="entry name" value="Glyco_trans_2-like"/>
</dbReference>
<dbReference type="Proteomes" id="UP000322025">
    <property type="component" value="Unassembled WGS sequence"/>
</dbReference>
<keyword evidence="5" id="KW-1185">Reference proteome</keyword>
<dbReference type="AlphaFoldDB" id="A0A5M9HWN2"/>
<dbReference type="SUPFAM" id="SSF53448">
    <property type="entry name" value="Nucleotide-diphospho-sugar transferases"/>
    <property type="match status" value="1"/>
</dbReference>
<dbReference type="Gene3D" id="3.90.550.10">
    <property type="entry name" value="Spore Coat Polysaccharide Biosynthesis Protein SpsA, Chain A"/>
    <property type="match status" value="1"/>
</dbReference>
<evidence type="ECO:0000256" key="2">
    <source>
        <dbReference type="ARBA" id="ARBA00022679"/>
    </source>
</evidence>
<feature type="domain" description="Glycosyltransferase 2-like" evidence="3">
    <location>
        <begin position="20"/>
        <end position="149"/>
    </location>
</feature>
<keyword evidence="1" id="KW-0328">Glycosyltransferase</keyword>
<dbReference type="CDD" id="cd00761">
    <property type="entry name" value="Glyco_tranf_GTA_type"/>
    <property type="match status" value="1"/>
</dbReference>
<reference evidence="4" key="1">
    <citation type="submission" date="2019-07" db="EMBL/GenBank/DDBJ databases">
        <authorList>
            <person name="Wongkuna S."/>
            <person name="Scaria J."/>
        </authorList>
    </citation>
    <scope>NUCLEOTIDE SEQUENCE [LARGE SCALE GENOMIC DNA]</scope>
    <source>
        <strain evidence="4">SW178</strain>
    </source>
</reference>
<proteinExistence type="predicted"/>
<name>A0A5M9HWN2_9FIRM</name>
<comment type="caution">
    <text evidence="4">The sequence shown here is derived from an EMBL/GenBank/DDBJ whole genome shotgun (WGS) entry which is preliminary data.</text>
</comment>
<accession>A0A5M9HWN2</accession>
<dbReference type="Pfam" id="PF00535">
    <property type="entry name" value="Glycos_transf_2"/>
    <property type="match status" value="1"/>
</dbReference>
<evidence type="ECO:0000256" key="1">
    <source>
        <dbReference type="ARBA" id="ARBA00022676"/>
    </source>
</evidence>
<evidence type="ECO:0000313" key="4">
    <source>
        <dbReference type="EMBL" id="KAA8501148.1"/>
    </source>
</evidence>
<dbReference type="PANTHER" id="PTHR22916:SF51">
    <property type="entry name" value="GLYCOSYLTRANSFERASE EPSH-RELATED"/>
    <property type="match status" value="1"/>
</dbReference>
<dbReference type="OrthoDB" id="1640114at2"/>
<dbReference type="GO" id="GO:0016757">
    <property type="term" value="F:glycosyltransferase activity"/>
    <property type="evidence" value="ECO:0007669"/>
    <property type="project" value="UniProtKB-KW"/>
</dbReference>
<gene>
    <name evidence="4" type="ORF">FNY66_09570</name>
</gene>
<protein>
    <submittedName>
        <fullName evidence="4">Glycosyltransferase family 2 protein</fullName>
    </submittedName>
</protein>
<dbReference type="InterPro" id="IPR029044">
    <property type="entry name" value="Nucleotide-diphossugar_trans"/>
</dbReference>
<keyword evidence="2 4" id="KW-0808">Transferase</keyword>
<evidence type="ECO:0000259" key="3">
    <source>
        <dbReference type="Pfam" id="PF00535"/>
    </source>
</evidence>
<dbReference type="EMBL" id="VMSO01000011">
    <property type="protein sequence ID" value="KAA8501148.1"/>
    <property type="molecule type" value="Genomic_DNA"/>
</dbReference>
<sequence>MFRETFANVEEKGKIMPEISVIVPVYNVEEYLRPCIDSILEQTFTDFELILVDDGSPDRCGEICDEYERTDTRIRVIHQENRGLSAARNAGLDQMSGEYVTFIDSDDVVAEDYLELLFNCAAEYKAQISVCQMYEFQDPEMLLKKAAGTGEKRVISGQEAVLDMYMDKKEVPVNACSKLYHKTLFDELRFPEGKLHEDQARVPRLLFMADTVVISYNQAYGYRTRASSIMHSKFNVKRYDDVEAVEGCIRFFRNHQNVRVADAAVNRRNKLLALYTLFAYRDHVHHEVPKKYRMSQYQALKYLYKNLTDDQYTYQLAKVHPTWLLPHVYLRKVKRMLGIKVPE</sequence>
<organism evidence="4 5">
    <name type="scientific">Mediterraneibacter catenae</name>
    <dbReference type="NCBI Taxonomy" id="2594882"/>
    <lineage>
        <taxon>Bacteria</taxon>
        <taxon>Bacillati</taxon>
        <taxon>Bacillota</taxon>
        <taxon>Clostridia</taxon>
        <taxon>Lachnospirales</taxon>
        <taxon>Lachnospiraceae</taxon>
        <taxon>Mediterraneibacter</taxon>
    </lineage>
</organism>
<evidence type="ECO:0000313" key="5">
    <source>
        <dbReference type="Proteomes" id="UP000322025"/>
    </source>
</evidence>